<dbReference type="Proteomes" id="UP000532010">
    <property type="component" value="Unassembled WGS sequence"/>
</dbReference>
<gene>
    <name evidence="1" type="ORF">FHR70_003476</name>
</gene>
<keyword evidence="2" id="KW-1185">Reference proteome</keyword>
<reference evidence="1 2" key="1">
    <citation type="submission" date="2020-08" db="EMBL/GenBank/DDBJ databases">
        <title>The Agave Microbiome: Exploring the role of microbial communities in plant adaptations to desert environments.</title>
        <authorList>
            <person name="Partida-Martinez L.P."/>
        </authorList>
    </citation>
    <scope>NUCLEOTIDE SEQUENCE [LARGE SCALE GENOMIC DNA]</scope>
    <source>
        <strain evidence="1 2">AT3.9</strain>
    </source>
</reference>
<name>A0A7W4VNF2_9HYPH</name>
<evidence type="ECO:0000313" key="2">
    <source>
        <dbReference type="Proteomes" id="UP000532010"/>
    </source>
</evidence>
<dbReference type="RefSeq" id="WP_210277667.1">
    <property type="nucleotide sequence ID" value="NZ_JACHWB010000004.1"/>
</dbReference>
<sequence length="223" mass="25229">MKTGVSHPFIDGREFVGEVIVRAFEIMLDYGPERYAKTGDAWLNALREAFWERYKPQSESGIPGRPRIAAFGGRPQASDKKELLPSGLKHWPRWEFMHDVTLMEVQWIETAYQRSQVPVLKRTLWQVESELKPDGTKVSEDLSKLKAGQADYKLLIVARTVQKDPVPWRNFIEHAASGISGEAYVAEIPTYAGMTTKDFCEMDKGEIYVRGLGPQQAVQPAST</sequence>
<proteinExistence type="predicted"/>
<protein>
    <submittedName>
        <fullName evidence="1">Uncharacterized protein</fullName>
    </submittedName>
</protein>
<evidence type="ECO:0000313" key="1">
    <source>
        <dbReference type="EMBL" id="MBB3020395.1"/>
    </source>
</evidence>
<dbReference type="AlphaFoldDB" id="A0A7W4VNF2"/>
<accession>A0A7W4VNF2</accession>
<dbReference type="EMBL" id="JACHWB010000004">
    <property type="protein sequence ID" value="MBB3020395.1"/>
    <property type="molecule type" value="Genomic_DNA"/>
</dbReference>
<comment type="caution">
    <text evidence="1">The sequence shown here is derived from an EMBL/GenBank/DDBJ whole genome shotgun (WGS) entry which is preliminary data.</text>
</comment>
<organism evidence="1 2">
    <name type="scientific">Microvirga lupini</name>
    <dbReference type="NCBI Taxonomy" id="420324"/>
    <lineage>
        <taxon>Bacteria</taxon>
        <taxon>Pseudomonadati</taxon>
        <taxon>Pseudomonadota</taxon>
        <taxon>Alphaproteobacteria</taxon>
        <taxon>Hyphomicrobiales</taxon>
        <taxon>Methylobacteriaceae</taxon>
        <taxon>Microvirga</taxon>
    </lineage>
</organism>